<dbReference type="GO" id="GO:0006508">
    <property type="term" value="P:proteolysis"/>
    <property type="evidence" value="ECO:0007669"/>
    <property type="project" value="UniProtKB-KW"/>
</dbReference>
<feature type="domain" description="Peptidase A1" evidence="5">
    <location>
        <begin position="98"/>
        <end position="438"/>
    </location>
</feature>
<evidence type="ECO:0000313" key="7">
    <source>
        <dbReference type="Proteomes" id="UP000797356"/>
    </source>
</evidence>
<dbReference type="PANTHER" id="PTHR47967">
    <property type="entry name" value="OS07G0603500 PROTEIN-RELATED"/>
    <property type="match status" value="1"/>
</dbReference>
<keyword evidence="3" id="KW-0378">Hydrolase</keyword>
<dbReference type="OrthoDB" id="766273at2759"/>
<dbReference type="GO" id="GO:0008233">
    <property type="term" value="F:peptidase activity"/>
    <property type="evidence" value="ECO:0007669"/>
    <property type="project" value="UniProtKB-KW"/>
</dbReference>
<protein>
    <submittedName>
        <fullName evidence="6">Aspartic proteinase CDR1-like</fullName>
    </submittedName>
</protein>
<evidence type="ECO:0000256" key="2">
    <source>
        <dbReference type="ARBA" id="ARBA00022670"/>
    </source>
</evidence>
<dbReference type="InterPro" id="IPR021109">
    <property type="entry name" value="Peptidase_aspartic_dom_sf"/>
</dbReference>
<dbReference type="EMBL" id="CM017874">
    <property type="protein sequence ID" value="KAG1334124.1"/>
    <property type="molecule type" value="Genomic_DNA"/>
</dbReference>
<organism evidence="6 7">
    <name type="scientific">Cocos nucifera</name>
    <name type="common">Coconut palm</name>
    <dbReference type="NCBI Taxonomy" id="13894"/>
    <lineage>
        <taxon>Eukaryota</taxon>
        <taxon>Viridiplantae</taxon>
        <taxon>Streptophyta</taxon>
        <taxon>Embryophyta</taxon>
        <taxon>Tracheophyta</taxon>
        <taxon>Spermatophyta</taxon>
        <taxon>Magnoliopsida</taxon>
        <taxon>Liliopsida</taxon>
        <taxon>Arecaceae</taxon>
        <taxon>Arecoideae</taxon>
        <taxon>Cocoseae</taxon>
        <taxon>Attaleinae</taxon>
        <taxon>Cocos</taxon>
    </lineage>
</organism>
<dbReference type="Pfam" id="PF14543">
    <property type="entry name" value="TAXi_N"/>
    <property type="match status" value="1"/>
</dbReference>
<gene>
    <name evidence="6" type="ORF">COCNU_03G002430</name>
</gene>
<feature type="signal peptide" evidence="4">
    <location>
        <begin position="1"/>
        <end position="28"/>
    </location>
</feature>
<reference evidence="6" key="1">
    <citation type="journal article" date="2017" name="Gigascience">
        <title>The genome draft of coconut (Cocos nucifera).</title>
        <authorList>
            <person name="Xiao Y."/>
            <person name="Xu P."/>
            <person name="Fan H."/>
            <person name="Baudouin L."/>
            <person name="Xia W."/>
            <person name="Bocs S."/>
            <person name="Xu J."/>
            <person name="Li Q."/>
            <person name="Guo A."/>
            <person name="Zhou L."/>
            <person name="Li J."/>
            <person name="Wu Y."/>
            <person name="Ma Z."/>
            <person name="Armero A."/>
            <person name="Issali A.E."/>
            <person name="Liu N."/>
            <person name="Peng M."/>
            <person name="Yang Y."/>
        </authorList>
    </citation>
    <scope>NUCLEOTIDE SEQUENCE</scope>
    <source>
        <tissue evidence="6">Spear leaf of Hainan Tall coconut</tissue>
    </source>
</reference>
<dbReference type="InterPro" id="IPR033121">
    <property type="entry name" value="PEPTIDASE_A1"/>
</dbReference>
<dbReference type="GO" id="GO:0005576">
    <property type="term" value="C:extracellular region"/>
    <property type="evidence" value="ECO:0007669"/>
    <property type="project" value="TreeGrafter"/>
</dbReference>
<evidence type="ECO:0000259" key="5">
    <source>
        <dbReference type="PROSITE" id="PS51767"/>
    </source>
</evidence>
<dbReference type="PROSITE" id="PS51767">
    <property type="entry name" value="PEPTIDASE_A1"/>
    <property type="match status" value="1"/>
</dbReference>
<reference evidence="6" key="2">
    <citation type="submission" date="2019-07" db="EMBL/GenBank/DDBJ databases">
        <authorList>
            <person name="Yang Y."/>
            <person name="Bocs S."/>
            <person name="Baudouin L."/>
        </authorList>
    </citation>
    <scope>NUCLEOTIDE SEQUENCE</scope>
    <source>
        <tissue evidence="6">Spear leaf of Hainan Tall coconut</tissue>
    </source>
</reference>
<comment type="similarity">
    <text evidence="1">Belongs to the peptidase A1 family.</text>
</comment>
<comment type="caution">
    <text evidence="6">The sequence shown here is derived from an EMBL/GenBank/DDBJ whole genome shotgun (WGS) entry which is preliminary data.</text>
</comment>
<dbReference type="InterPro" id="IPR032861">
    <property type="entry name" value="TAXi_N"/>
</dbReference>
<dbReference type="Proteomes" id="UP000797356">
    <property type="component" value="Chromosome 3"/>
</dbReference>
<dbReference type="PANTHER" id="PTHR47967:SF128">
    <property type="entry name" value="ASPARTIC PROTEINASE CDR1-LIKE"/>
    <property type="match status" value="1"/>
</dbReference>
<dbReference type="SUPFAM" id="SSF50630">
    <property type="entry name" value="Acid proteases"/>
    <property type="match status" value="1"/>
</dbReference>
<evidence type="ECO:0000256" key="4">
    <source>
        <dbReference type="SAM" id="SignalP"/>
    </source>
</evidence>
<keyword evidence="4" id="KW-0732">Signal</keyword>
<name>A0A8K0MY88_COCNU</name>
<evidence type="ECO:0000256" key="3">
    <source>
        <dbReference type="ARBA" id="ARBA00022801"/>
    </source>
</evidence>
<dbReference type="Gene3D" id="2.40.70.10">
    <property type="entry name" value="Acid Proteases"/>
    <property type="match status" value="2"/>
</dbReference>
<keyword evidence="2" id="KW-0645">Protease</keyword>
<feature type="chain" id="PRO_5035480964" evidence="4">
    <location>
        <begin position="29"/>
        <end position="445"/>
    </location>
</feature>
<sequence>MAFAPLPPSTKSFLLPLFLIVLPTLSHQQRIRLTHRDSPESPLFDSSATTAEKWQRDHRRSVAYRDHFQAVLEDRLKSLTPLAAEFEEAGFDEVGGEYLMEFTIGTPPVRVIGMLDVPGDFIWTQCVPCPNCTPSLGPLYDPSKSSTRSTFSCSSIECLSLESQTCRGNDTCEYIRTYANDVPTNGVLTSDVFTINDVTYTNMLFGCGGDNSFSTTPAVARVGLTGSDMFSLVFRFDSGPFTFSHCFMKDWDNPSGNTSSNLHLGSDAQLKGTSSPLARCRVGKTAQFFSPTLAGVGVGPEALNLTADLVGGNCSIVFTSSTPLTFFKKPLFDLVASKVREYGHLPEAPHRLNDPWDLCFNGTFEDAMMFLPTLEISFDGELGLSLSKSQIYAEVDPGRTCLLMAPTDGINMIGTYMQMNRNIGYDLRSPDNYWLYFDLNQCDNN</sequence>
<evidence type="ECO:0000313" key="6">
    <source>
        <dbReference type="EMBL" id="KAG1334124.1"/>
    </source>
</evidence>
<dbReference type="Pfam" id="PF14541">
    <property type="entry name" value="TAXi_C"/>
    <property type="match status" value="1"/>
</dbReference>
<keyword evidence="7" id="KW-1185">Reference proteome</keyword>
<proteinExistence type="inferred from homology"/>
<dbReference type="AlphaFoldDB" id="A0A8K0MY88"/>
<evidence type="ECO:0000256" key="1">
    <source>
        <dbReference type="ARBA" id="ARBA00007447"/>
    </source>
</evidence>
<dbReference type="InterPro" id="IPR032799">
    <property type="entry name" value="TAXi_C"/>
</dbReference>
<dbReference type="InterPro" id="IPR051708">
    <property type="entry name" value="Plant_Aspart_Prot_A1"/>
</dbReference>
<accession>A0A8K0MY88</accession>